<evidence type="ECO:0000313" key="2">
    <source>
        <dbReference type="EMBL" id="KZP19738.1"/>
    </source>
</evidence>
<dbReference type="Proteomes" id="UP000076532">
    <property type="component" value="Unassembled WGS sequence"/>
</dbReference>
<name>A0A166IEU6_9AGAM</name>
<evidence type="ECO:0008006" key="4">
    <source>
        <dbReference type="Google" id="ProtNLM"/>
    </source>
</evidence>
<evidence type="ECO:0000313" key="3">
    <source>
        <dbReference type="Proteomes" id="UP000076532"/>
    </source>
</evidence>
<sequence length="106" mass="11465">MQFSKSALFVAVAVAASFVTAAPSSPNKCLGLVQGCTTNRECCSGECIASVSTNTQLSTCNRKTDRRFSHVALRLSTVSKITGIGYHYKNFLQALVNYLNKDIIEP</sequence>
<reference evidence="2 3" key="1">
    <citation type="journal article" date="2016" name="Mol. Biol. Evol.">
        <title>Comparative Genomics of Early-Diverging Mushroom-Forming Fungi Provides Insights into the Origins of Lignocellulose Decay Capabilities.</title>
        <authorList>
            <person name="Nagy L.G."/>
            <person name="Riley R."/>
            <person name="Tritt A."/>
            <person name="Adam C."/>
            <person name="Daum C."/>
            <person name="Floudas D."/>
            <person name="Sun H."/>
            <person name="Yadav J.S."/>
            <person name="Pangilinan J."/>
            <person name="Larsson K.H."/>
            <person name="Matsuura K."/>
            <person name="Barry K."/>
            <person name="Labutti K."/>
            <person name="Kuo R."/>
            <person name="Ohm R.A."/>
            <person name="Bhattacharya S.S."/>
            <person name="Shirouzu T."/>
            <person name="Yoshinaga Y."/>
            <person name="Martin F.M."/>
            <person name="Grigoriev I.V."/>
            <person name="Hibbett D.S."/>
        </authorList>
    </citation>
    <scope>NUCLEOTIDE SEQUENCE [LARGE SCALE GENOMIC DNA]</scope>
    <source>
        <strain evidence="2 3">CBS 109695</strain>
    </source>
</reference>
<proteinExistence type="predicted"/>
<accession>A0A166IEU6</accession>
<gene>
    <name evidence="2" type="ORF">FIBSPDRAFT_892503</name>
</gene>
<keyword evidence="1" id="KW-0732">Signal</keyword>
<dbReference type="AlphaFoldDB" id="A0A166IEU6"/>
<keyword evidence="3" id="KW-1185">Reference proteome</keyword>
<evidence type="ECO:0000256" key="1">
    <source>
        <dbReference type="SAM" id="SignalP"/>
    </source>
</evidence>
<feature type="chain" id="PRO_5007875221" description="Hydrophobin" evidence="1">
    <location>
        <begin position="22"/>
        <end position="106"/>
    </location>
</feature>
<protein>
    <recommendedName>
        <fullName evidence="4">Hydrophobin</fullName>
    </recommendedName>
</protein>
<feature type="signal peptide" evidence="1">
    <location>
        <begin position="1"/>
        <end position="21"/>
    </location>
</feature>
<dbReference type="EMBL" id="KV417561">
    <property type="protein sequence ID" value="KZP19738.1"/>
    <property type="molecule type" value="Genomic_DNA"/>
</dbReference>
<organism evidence="2 3">
    <name type="scientific">Athelia psychrophila</name>
    <dbReference type="NCBI Taxonomy" id="1759441"/>
    <lineage>
        <taxon>Eukaryota</taxon>
        <taxon>Fungi</taxon>
        <taxon>Dikarya</taxon>
        <taxon>Basidiomycota</taxon>
        <taxon>Agaricomycotina</taxon>
        <taxon>Agaricomycetes</taxon>
        <taxon>Agaricomycetidae</taxon>
        <taxon>Atheliales</taxon>
        <taxon>Atheliaceae</taxon>
        <taxon>Athelia</taxon>
    </lineage>
</organism>